<feature type="domain" description="Glycine transporter" evidence="9">
    <location>
        <begin position="95"/>
        <end position="164"/>
    </location>
</feature>
<comment type="caution">
    <text evidence="10">The sequence shown here is derived from an EMBL/GenBank/DDBJ whole genome shotgun (WGS) entry which is preliminary data.</text>
</comment>
<feature type="transmembrane region" description="Helical" evidence="8">
    <location>
        <begin position="95"/>
        <end position="113"/>
    </location>
</feature>
<keyword evidence="4 8" id="KW-0812">Transmembrane</keyword>
<dbReference type="GO" id="GO:0005886">
    <property type="term" value="C:plasma membrane"/>
    <property type="evidence" value="ECO:0007669"/>
    <property type="project" value="UniProtKB-SubCell"/>
</dbReference>
<feature type="transmembrane region" description="Helical" evidence="8">
    <location>
        <begin position="6"/>
        <end position="25"/>
    </location>
</feature>
<feature type="transmembrane region" description="Helical" evidence="8">
    <location>
        <begin position="32"/>
        <end position="49"/>
    </location>
</feature>
<sequence length="233" mass="24873">MDLHIFEVFSIIGTIAFAMSGAFVAMEEEYDILGVLVLGLVTAFGGGIIRNVLIGIPVTTLWSQGSLIMLALVSVAIAFVLPLKWIGHWKRTEALFDAIGLAAFAIQGALYAANMGHPISAVIVAAVMTGIGGGVIRDVLAGRKPLVLRDEIYAVWAMTAGFVIGMGWLTTNVGLLLCFAAVVFFRMCSVHYKWKLPRRSLVPSETGNVNPQPESIVTQPTPSVLQGTLSKGD</sequence>
<evidence type="ECO:0000313" key="11">
    <source>
        <dbReference type="Proteomes" id="UP000069697"/>
    </source>
</evidence>
<feature type="transmembrane region" description="Helical" evidence="8">
    <location>
        <begin position="174"/>
        <end position="192"/>
    </location>
</feature>
<evidence type="ECO:0000256" key="1">
    <source>
        <dbReference type="ARBA" id="ARBA00004651"/>
    </source>
</evidence>
<dbReference type="PANTHER" id="PTHR30506">
    <property type="entry name" value="INNER MEMBRANE PROTEIN"/>
    <property type="match status" value="1"/>
</dbReference>
<keyword evidence="6 8" id="KW-0472">Membrane</keyword>
<dbReference type="EMBL" id="BCNV01000001">
    <property type="protein sequence ID" value="GAS82318.1"/>
    <property type="molecule type" value="Genomic_DNA"/>
</dbReference>
<comment type="subcellular location">
    <subcellularLocation>
        <location evidence="1">Cell membrane</location>
        <topology evidence="1">Multi-pass membrane protein</topology>
    </subcellularLocation>
</comment>
<dbReference type="RefSeq" id="WP_082762786.1">
    <property type="nucleotide sequence ID" value="NZ_BCNV01000001.1"/>
</dbReference>
<reference evidence="10 11" key="1">
    <citation type="journal article" date="2016" name="Genome Announc.">
        <title>Draft Genome Sequence of Paenibacillus amylolyticus Heshi-A3, Isolated from Fermented Rice Bran in a Japanese Fermented Seafood Dish.</title>
        <authorList>
            <person name="Akuzawa S."/>
            <person name="Nagaoka J."/>
            <person name="Kanekatsu M."/>
            <person name="Kubota E."/>
            <person name="Ohtake R."/>
            <person name="Suzuki T."/>
            <person name="Kanesaki Y."/>
        </authorList>
    </citation>
    <scope>NUCLEOTIDE SEQUENCE [LARGE SCALE GENOMIC DNA]</scope>
    <source>
        <strain evidence="10 11">Heshi-A3</strain>
    </source>
</reference>
<feature type="transmembrane region" description="Helical" evidence="8">
    <location>
        <begin position="61"/>
        <end position="83"/>
    </location>
</feature>
<gene>
    <name evidence="10" type="ORF">PAHA3_2392</name>
</gene>
<evidence type="ECO:0000256" key="4">
    <source>
        <dbReference type="ARBA" id="ARBA00022692"/>
    </source>
</evidence>
<evidence type="ECO:0000256" key="6">
    <source>
        <dbReference type="ARBA" id="ARBA00023136"/>
    </source>
</evidence>
<evidence type="ECO:0000259" key="9">
    <source>
        <dbReference type="Pfam" id="PF03458"/>
    </source>
</evidence>
<feature type="domain" description="Glycine transporter" evidence="9">
    <location>
        <begin position="8"/>
        <end position="81"/>
    </location>
</feature>
<dbReference type="PANTHER" id="PTHR30506:SF3">
    <property type="entry name" value="UPF0126 INNER MEMBRANE PROTEIN YADS-RELATED"/>
    <property type="match status" value="1"/>
</dbReference>
<protein>
    <recommendedName>
        <fullName evidence="9">Glycine transporter domain-containing protein</fullName>
    </recommendedName>
</protein>
<evidence type="ECO:0000256" key="3">
    <source>
        <dbReference type="ARBA" id="ARBA00022475"/>
    </source>
</evidence>
<reference evidence="11" key="2">
    <citation type="submission" date="2016-01" db="EMBL/GenBank/DDBJ databases">
        <title>Draft Genome Sequence of Paenibacillus amylolyticus Heshi-A3 that Was Isolated from Fermented Rice Bran with Aging Salted Mackerel, Which Was Named Heshiko as Traditional Fermented Seafood in Japan.</title>
        <authorList>
            <person name="Akuzawa S."/>
            <person name="Nakagawa J."/>
            <person name="Kanekatsu T."/>
            <person name="Kubota E."/>
            <person name="Ohtake R."/>
            <person name="Suzuki T."/>
            <person name="Kanesaki Y."/>
        </authorList>
    </citation>
    <scope>NUCLEOTIDE SEQUENCE [LARGE SCALE GENOMIC DNA]</scope>
    <source>
        <strain evidence="11">Heshi-A3</strain>
    </source>
</reference>
<evidence type="ECO:0000256" key="8">
    <source>
        <dbReference type="SAM" id="Phobius"/>
    </source>
</evidence>
<dbReference type="AlphaFoldDB" id="A0A100VM68"/>
<feature type="region of interest" description="Disordered" evidence="7">
    <location>
        <begin position="203"/>
        <end position="233"/>
    </location>
</feature>
<evidence type="ECO:0000313" key="10">
    <source>
        <dbReference type="EMBL" id="GAS82318.1"/>
    </source>
</evidence>
<dbReference type="Proteomes" id="UP000069697">
    <property type="component" value="Unassembled WGS sequence"/>
</dbReference>
<feature type="transmembrane region" description="Helical" evidence="8">
    <location>
        <begin position="119"/>
        <end position="140"/>
    </location>
</feature>
<comment type="similarity">
    <text evidence="2">Belongs to the UPF0126 family.</text>
</comment>
<keyword evidence="3" id="KW-1003">Cell membrane</keyword>
<proteinExistence type="inferred from homology"/>
<name>A0A100VM68_PAEAM</name>
<dbReference type="Pfam" id="PF03458">
    <property type="entry name" value="Gly_transporter"/>
    <property type="match status" value="2"/>
</dbReference>
<keyword evidence="5 8" id="KW-1133">Transmembrane helix</keyword>
<accession>A0A100VM68</accession>
<organism evidence="10 11">
    <name type="scientific">Paenibacillus amylolyticus</name>
    <dbReference type="NCBI Taxonomy" id="1451"/>
    <lineage>
        <taxon>Bacteria</taxon>
        <taxon>Bacillati</taxon>
        <taxon>Bacillota</taxon>
        <taxon>Bacilli</taxon>
        <taxon>Bacillales</taxon>
        <taxon>Paenibacillaceae</taxon>
        <taxon>Paenibacillus</taxon>
    </lineage>
</organism>
<evidence type="ECO:0000256" key="2">
    <source>
        <dbReference type="ARBA" id="ARBA00008193"/>
    </source>
</evidence>
<dbReference type="InterPro" id="IPR005115">
    <property type="entry name" value="Gly_transporter"/>
</dbReference>
<evidence type="ECO:0000256" key="7">
    <source>
        <dbReference type="SAM" id="MobiDB-lite"/>
    </source>
</evidence>
<evidence type="ECO:0000256" key="5">
    <source>
        <dbReference type="ARBA" id="ARBA00022989"/>
    </source>
</evidence>